<dbReference type="Proteomes" id="UP000694892">
    <property type="component" value="Chromosome 7S"/>
</dbReference>
<dbReference type="PANTHER" id="PTHR21301:SF13">
    <property type="match status" value="1"/>
</dbReference>
<sequence length="512" mass="58448">LDPAEFLAEFCSGSVPSGLRVQLLGAGIDTGRVAGLQHFMFLDGQRVAVRVANKALAYQVTDPRSINDGTWGRTGALEVHQAAKVKALLAVPGAPFPSSNSLPWLGQLEEQVWAHEDWGTPGFFPALRWPAIHATITIFPTTIGTTAKFDEFFKKLNTNTINLRVTSEISYEAVNFLDIHIYRDKENNLQTSVYRKNTATNNLLHAKSQHPSNLIKGIPTGQYLHVRRLCSTLGNFKIEAKKLYDRFKQRGYSHNCLKRAYKRALESDRSNLLIPRKNNNNNKKLEQPTNSKQQIRLIGDFSSQYKEISNILQKHWHILEQDLDLKEVIGNYPQITYRRSKNLKDRLIQSHYRNPVQSTWLSHNTKGCYRCGDCLACPYVCKSTKFIGRLDINEYVIKQFMNCKTMGVIYVMECVCGKKYVGKTKREFRRRILEHVGDVRNKRNTSVANHVNLCHNGDNGAMKFTAVEHIKSTTRIGDIDNKLLQREAEWIYWLNTKIPAGLNEGFTFSPFL</sequence>
<accession>A0A974CBY2</accession>
<feature type="non-terminal residue" evidence="2">
    <location>
        <position position="1"/>
    </location>
</feature>
<organism evidence="2 3">
    <name type="scientific">Xenopus laevis</name>
    <name type="common">African clawed frog</name>
    <dbReference type="NCBI Taxonomy" id="8355"/>
    <lineage>
        <taxon>Eukaryota</taxon>
        <taxon>Metazoa</taxon>
        <taxon>Chordata</taxon>
        <taxon>Craniata</taxon>
        <taxon>Vertebrata</taxon>
        <taxon>Euteleostomi</taxon>
        <taxon>Amphibia</taxon>
        <taxon>Batrachia</taxon>
        <taxon>Anura</taxon>
        <taxon>Pipoidea</taxon>
        <taxon>Pipidae</taxon>
        <taxon>Xenopodinae</taxon>
        <taxon>Xenopus</taxon>
        <taxon>Xenopus</taxon>
    </lineage>
</organism>
<dbReference type="PANTHER" id="PTHR21301">
    <property type="entry name" value="REVERSE TRANSCRIPTASE"/>
    <property type="match status" value="1"/>
</dbReference>
<evidence type="ECO:0000313" key="2">
    <source>
        <dbReference type="EMBL" id="OCT70181.1"/>
    </source>
</evidence>
<dbReference type="InterPro" id="IPR058912">
    <property type="entry name" value="HTH_animal"/>
</dbReference>
<proteinExistence type="predicted"/>
<dbReference type="SUPFAM" id="SSF82771">
    <property type="entry name" value="GIY-YIG endonuclease"/>
    <property type="match status" value="1"/>
</dbReference>
<dbReference type="InterPro" id="IPR035901">
    <property type="entry name" value="GIY-YIG_endonuc_sf"/>
</dbReference>
<gene>
    <name evidence="2" type="ORF">XELAEV_18037102mg</name>
</gene>
<dbReference type="AlphaFoldDB" id="A0A974CBY2"/>
<protein>
    <recommendedName>
        <fullName evidence="1">Helix-turn-helix domain-containing protein</fullName>
    </recommendedName>
</protein>
<dbReference type="EMBL" id="CM004479">
    <property type="protein sequence ID" value="OCT70181.1"/>
    <property type="molecule type" value="Genomic_DNA"/>
</dbReference>
<evidence type="ECO:0000259" key="1">
    <source>
        <dbReference type="Pfam" id="PF26215"/>
    </source>
</evidence>
<feature type="domain" description="Helix-turn-helix" evidence="1">
    <location>
        <begin position="203"/>
        <end position="260"/>
    </location>
</feature>
<name>A0A974CBY2_XENLA</name>
<reference evidence="3" key="1">
    <citation type="journal article" date="2016" name="Nature">
        <title>Genome evolution in the allotetraploid frog Xenopus laevis.</title>
        <authorList>
            <person name="Session A.M."/>
            <person name="Uno Y."/>
            <person name="Kwon T."/>
            <person name="Chapman J.A."/>
            <person name="Toyoda A."/>
            <person name="Takahashi S."/>
            <person name="Fukui A."/>
            <person name="Hikosaka A."/>
            <person name="Suzuki A."/>
            <person name="Kondo M."/>
            <person name="van Heeringen S.J."/>
            <person name="Quigley I."/>
            <person name="Heinz S."/>
            <person name="Ogino H."/>
            <person name="Ochi H."/>
            <person name="Hellsten U."/>
            <person name="Lyons J.B."/>
            <person name="Simakov O."/>
            <person name="Putnam N."/>
            <person name="Stites J."/>
            <person name="Kuroki Y."/>
            <person name="Tanaka T."/>
            <person name="Michiue T."/>
            <person name="Watanabe M."/>
            <person name="Bogdanovic O."/>
            <person name="Lister R."/>
            <person name="Georgiou G."/>
            <person name="Paranjpe S.S."/>
            <person name="van Kruijsbergen I."/>
            <person name="Shu S."/>
            <person name="Carlson J."/>
            <person name="Kinoshita T."/>
            <person name="Ohta Y."/>
            <person name="Mawaribuchi S."/>
            <person name="Jenkins J."/>
            <person name="Grimwood J."/>
            <person name="Schmutz J."/>
            <person name="Mitros T."/>
            <person name="Mozaffari S.V."/>
            <person name="Suzuki Y."/>
            <person name="Haramoto Y."/>
            <person name="Yamamoto T.S."/>
            <person name="Takagi C."/>
            <person name="Heald R."/>
            <person name="Miller K."/>
            <person name="Haudenschild C."/>
            <person name="Kitzman J."/>
            <person name="Nakayama T."/>
            <person name="Izutsu Y."/>
            <person name="Robert J."/>
            <person name="Fortriede J."/>
            <person name="Burns K."/>
            <person name="Lotay V."/>
            <person name="Karimi K."/>
            <person name="Yasuoka Y."/>
            <person name="Dichmann D.S."/>
            <person name="Flajnik M.F."/>
            <person name="Houston D.W."/>
            <person name="Shendure J."/>
            <person name="DuPasquier L."/>
            <person name="Vize P.D."/>
            <person name="Zorn A.M."/>
            <person name="Ito M."/>
            <person name="Marcotte E.M."/>
            <person name="Wallingford J.B."/>
            <person name="Ito Y."/>
            <person name="Asashima M."/>
            <person name="Ueno N."/>
            <person name="Matsuda Y."/>
            <person name="Veenstra G.J."/>
            <person name="Fujiyama A."/>
            <person name="Harland R.M."/>
            <person name="Taira M."/>
            <person name="Rokhsar D.S."/>
        </authorList>
    </citation>
    <scope>NUCLEOTIDE SEQUENCE [LARGE SCALE GENOMIC DNA]</scope>
    <source>
        <strain evidence="3">J</strain>
    </source>
</reference>
<dbReference type="Pfam" id="PF26215">
    <property type="entry name" value="HTH_animal"/>
    <property type="match status" value="1"/>
</dbReference>
<evidence type="ECO:0000313" key="3">
    <source>
        <dbReference type="Proteomes" id="UP000694892"/>
    </source>
</evidence>